<protein>
    <submittedName>
        <fullName evidence="1">Uncharacterized protein</fullName>
    </submittedName>
</protein>
<organism evidence="1">
    <name type="scientific">marine sediment metagenome</name>
    <dbReference type="NCBI Taxonomy" id="412755"/>
    <lineage>
        <taxon>unclassified sequences</taxon>
        <taxon>metagenomes</taxon>
        <taxon>ecological metagenomes</taxon>
    </lineage>
</organism>
<name>A0A0F9LH17_9ZZZZ</name>
<evidence type="ECO:0000313" key="1">
    <source>
        <dbReference type="EMBL" id="KKM86426.1"/>
    </source>
</evidence>
<proteinExistence type="predicted"/>
<dbReference type="EMBL" id="LAZR01007258">
    <property type="protein sequence ID" value="KKM86426.1"/>
    <property type="molecule type" value="Genomic_DNA"/>
</dbReference>
<reference evidence="1" key="1">
    <citation type="journal article" date="2015" name="Nature">
        <title>Complex archaea that bridge the gap between prokaryotes and eukaryotes.</title>
        <authorList>
            <person name="Spang A."/>
            <person name="Saw J.H."/>
            <person name="Jorgensen S.L."/>
            <person name="Zaremba-Niedzwiedzka K."/>
            <person name="Martijn J."/>
            <person name="Lind A.E."/>
            <person name="van Eijk R."/>
            <person name="Schleper C."/>
            <person name="Guy L."/>
            <person name="Ettema T.J."/>
        </authorList>
    </citation>
    <scope>NUCLEOTIDE SEQUENCE</scope>
</reference>
<sequence>MKNKVYKIFFIGVLLISFWVGRKIGNAITFWKVDIETRIELLERNK</sequence>
<accession>A0A0F9LH17</accession>
<dbReference type="AlphaFoldDB" id="A0A0F9LH17"/>
<comment type="caution">
    <text evidence="1">The sequence shown here is derived from an EMBL/GenBank/DDBJ whole genome shotgun (WGS) entry which is preliminary data.</text>
</comment>
<gene>
    <name evidence="1" type="ORF">LCGC14_1279050</name>
</gene>